<feature type="transmembrane region" description="Helical" evidence="1">
    <location>
        <begin position="96"/>
        <end position="114"/>
    </location>
</feature>
<evidence type="ECO:0000313" key="2">
    <source>
        <dbReference type="EMBL" id="CAD7622772.1"/>
    </source>
</evidence>
<dbReference type="EMBL" id="CAJPIZ010001277">
    <property type="protein sequence ID" value="CAG2103202.1"/>
    <property type="molecule type" value="Genomic_DNA"/>
</dbReference>
<gene>
    <name evidence="2" type="ORF">OSB1V03_LOCUS3235</name>
</gene>
<feature type="transmembrane region" description="Helical" evidence="1">
    <location>
        <begin position="172"/>
        <end position="193"/>
    </location>
</feature>
<dbReference type="EMBL" id="OC855852">
    <property type="protein sequence ID" value="CAD7622772.1"/>
    <property type="molecule type" value="Genomic_DNA"/>
</dbReference>
<keyword evidence="3" id="KW-1185">Reference proteome</keyword>
<feature type="transmembrane region" description="Helical" evidence="1">
    <location>
        <begin position="202"/>
        <end position="220"/>
    </location>
</feature>
<feature type="non-terminal residue" evidence="2">
    <location>
        <position position="272"/>
    </location>
</feature>
<evidence type="ECO:0000313" key="3">
    <source>
        <dbReference type="Proteomes" id="UP000759131"/>
    </source>
</evidence>
<keyword evidence="1" id="KW-0812">Transmembrane</keyword>
<proteinExistence type="predicted"/>
<reference evidence="2" key="1">
    <citation type="submission" date="2020-11" db="EMBL/GenBank/DDBJ databases">
        <authorList>
            <person name="Tran Van P."/>
        </authorList>
    </citation>
    <scope>NUCLEOTIDE SEQUENCE</scope>
</reference>
<dbReference type="OrthoDB" id="6157510at2759"/>
<feature type="transmembrane region" description="Helical" evidence="1">
    <location>
        <begin position="54"/>
        <end position="75"/>
    </location>
</feature>
<organism evidence="2">
    <name type="scientific">Medioppia subpectinata</name>
    <dbReference type="NCBI Taxonomy" id="1979941"/>
    <lineage>
        <taxon>Eukaryota</taxon>
        <taxon>Metazoa</taxon>
        <taxon>Ecdysozoa</taxon>
        <taxon>Arthropoda</taxon>
        <taxon>Chelicerata</taxon>
        <taxon>Arachnida</taxon>
        <taxon>Acari</taxon>
        <taxon>Acariformes</taxon>
        <taxon>Sarcoptiformes</taxon>
        <taxon>Oribatida</taxon>
        <taxon>Brachypylina</taxon>
        <taxon>Oppioidea</taxon>
        <taxon>Oppiidae</taxon>
        <taxon>Medioppia</taxon>
    </lineage>
</organism>
<keyword evidence="1" id="KW-0472">Membrane</keyword>
<name>A0A7R9KGN3_9ACAR</name>
<dbReference type="AlphaFoldDB" id="A0A7R9KGN3"/>
<keyword evidence="1" id="KW-1133">Transmembrane helix</keyword>
<accession>A0A7R9KGN3</accession>
<protein>
    <submittedName>
        <fullName evidence="2">Uncharacterized protein</fullName>
    </submittedName>
</protein>
<sequence length="272" mass="30325">MFKRADRTCRYLISKMTTVVMLSDDKPQVLATKPTGHIKDCVLDKLAIYVPKTIIILVTYGVQLLFVILVIVSLLRAIYFEPYRAVHGRSVRNCTPVLLVPVTLFVIVVMMIVVKLKVVDPGLSNICLTMENCGKSPSVADNDHDHFDSFIKQHECVMNYVLDVLAIYVPKAITIFLTYGVQLMLIILGSIYVTNCRSAPELPIVTIIMGTLYAVCWTVYHNTEPGKLAQNIGRIIPGYILQPPVLPILFGCVNHTGVHISVDKLVPFALNK</sequence>
<dbReference type="Proteomes" id="UP000759131">
    <property type="component" value="Unassembled WGS sequence"/>
</dbReference>
<evidence type="ECO:0000256" key="1">
    <source>
        <dbReference type="SAM" id="Phobius"/>
    </source>
</evidence>